<evidence type="ECO:0000313" key="3">
    <source>
        <dbReference type="EMBL" id="EST49559.1"/>
    </source>
</evidence>
<organism evidence="3">
    <name type="scientific">Spironucleus salmonicida</name>
    <dbReference type="NCBI Taxonomy" id="348837"/>
    <lineage>
        <taxon>Eukaryota</taxon>
        <taxon>Metamonada</taxon>
        <taxon>Diplomonadida</taxon>
        <taxon>Hexamitidae</taxon>
        <taxon>Hexamitinae</taxon>
        <taxon>Spironucleus</taxon>
    </lineage>
</organism>
<feature type="signal peptide" evidence="2">
    <location>
        <begin position="1"/>
        <end position="16"/>
    </location>
</feature>
<evidence type="ECO:0000313" key="5">
    <source>
        <dbReference type="Proteomes" id="UP000018208"/>
    </source>
</evidence>
<feature type="chain" id="PRO_5004749551" evidence="2">
    <location>
        <begin position="17"/>
        <end position="310"/>
    </location>
</feature>
<sequence length="310" mass="33397">MLLLWMLWGIWCRCSDREIRSFPQSRELGSAGPCPAHDFTPPSTGPIRRISLSGRGGCDGRGHTEPARPVGPNGLVGGGRTSPARYTARPRISGGAGVGSGSPACCYEKVVGILRDNNYHHHIITRVPDMGETVSRLSDRVRTDLQKVEQAQAILGHKQPPEASAVMAMANPVLVAQRASPSQPGVLMKKNQNGRGCQPVSGLFARDEVLPPLLEDQQAPLQTARPNPTMGMSDFAVKKIDTAKLKRQDHPAHLATSRISSRPSQIFAAPSKTKRGGSIMEKIGSNQVAIRLPSSGRTIRLTIEGDEEMV</sequence>
<reference evidence="4" key="2">
    <citation type="submission" date="2020-12" db="EMBL/GenBank/DDBJ databases">
        <title>New Spironucleus salmonicida genome in near-complete chromosomes.</title>
        <authorList>
            <person name="Xu F."/>
            <person name="Kurt Z."/>
            <person name="Jimenez-Gonzalez A."/>
            <person name="Astvaldsson A."/>
            <person name="Andersson J.O."/>
            <person name="Svard S.G."/>
        </authorList>
    </citation>
    <scope>NUCLEOTIDE SEQUENCE</scope>
    <source>
        <strain evidence="4">ATCC 50377</strain>
    </source>
</reference>
<dbReference type="EMBL" id="KI545949">
    <property type="protein sequence ID" value="EST49559.1"/>
    <property type="molecule type" value="Genomic_DNA"/>
</dbReference>
<feature type="region of interest" description="Disordered" evidence="1">
    <location>
        <begin position="27"/>
        <end position="87"/>
    </location>
</feature>
<evidence type="ECO:0000313" key="4">
    <source>
        <dbReference type="EMBL" id="KAH0577388.1"/>
    </source>
</evidence>
<keyword evidence="5" id="KW-1185">Reference proteome</keyword>
<name>V6M7V5_9EUKA</name>
<accession>V6M7V5</accession>
<dbReference type="EMBL" id="AUWU02000001">
    <property type="protein sequence ID" value="KAH0577388.1"/>
    <property type="molecule type" value="Genomic_DNA"/>
</dbReference>
<keyword evidence="2" id="KW-0732">Signal</keyword>
<dbReference type="AlphaFoldDB" id="V6M7V5"/>
<dbReference type="VEuPathDB" id="GiardiaDB:SS50377_20740"/>
<reference evidence="3 4" key="1">
    <citation type="journal article" date="2014" name="PLoS Genet.">
        <title>The Genome of Spironucleus salmonicida Highlights a Fish Pathogen Adapted to Fluctuating Environments.</title>
        <authorList>
            <person name="Xu F."/>
            <person name="Jerlstrom-Hultqvist J."/>
            <person name="Einarsson E."/>
            <person name="Astvaldsson A."/>
            <person name="Svard S.G."/>
            <person name="Andersson J.O."/>
        </authorList>
    </citation>
    <scope>NUCLEOTIDE SEQUENCE</scope>
    <source>
        <strain evidence="4">ATCC 50377</strain>
    </source>
</reference>
<evidence type="ECO:0000256" key="1">
    <source>
        <dbReference type="SAM" id="MobiDB-lite"/>
    </source>
</evidence>
<gene>
    <name evidence="3" type="ORF">SS50377_10175</name>
    <name evidence="4" type="ORF">SS50377_20740</name>
</gene>
<protein>
    <submittedName>
        <fullName evidence="3">Uncharacterized protein</fullName>
    </submittedName>
</protein>
<evidence type="ECO:0000256" key="2">
    <source>
        <dbReference type="SAM" id="SignalP"/>
    </source>
</evidence>
<feature type="region of interest" description="Disordered" evidence="1">
    <location>
        <begin position="254"/>
        <end position="278"/>
    </location>
</feature>
<proteinExistence type="predicted"/>
<dbReference type="Proteomes" id="UP000018208">
    <property type="component" value="Unassembled WGS sequence"/>
</dbReference>